<dbReference type="AlphaFoldDB" id="A0A1R2BNG6"/>
<evidence type="ECO:0000313" key="2">
    <source>
        <dbReference type="EMBL" id="OMJ78359.1"/>
    </source>
</evidence>
<name>A0A1R2BNG6_9CILI</name>
<dbReference type="Proteomes" id="UP000187209">
    <property type="component" value="Unassembled WGS sequence"/>
</dbReference>
<evidence type="ECO:0000256" key="1">
    <source>
        <dbReference type="SAM" id="Coils"/>
    </source>
</evidence>
<evidence type="ECO:0000313" key="3">
    <source>
        <dbReference type="Proteomes" id="UP000187209"/>
    </source>
</evidence>
<comment type="caution">
    <text evidence="2">The sequence shown here is derived from an EMBL/GenBank/DDBJ whole genome shotgun (WGS) entry which is preliminary data.</text>
</comment>
<organism evidence="2 3">
    <name type="scientific">Stentor coeruleus</name>
    <dbReference type="NCBI Taxonomy" id="5963"/>
    <lineage>
        <taxon>Eukaryota</taxon>
        <taxon>Sar</taxon>
        <taxon>Alveolata</taxon>
        <taxon>Ciliophora</taxon>
        <taxon>Postciliodesmatophora</taxon>
        <taxon>Heterotrichea</taxon>
        <taxon>Heterotrichida</taxon>
        <taxon>Stentoridae</taxon>
        <taxon>Stentor</taxon>
    </lineage>
</organism>
<keyword evidence="3" id="KW-1185">Reference proteome</keyword>
<accession>A0A1R2BNG6</accession>
<feature type="coiled-coil region" evidence="1">
    <location>
        <begin position="220"/>
        <end position="329"/>
    </location>
</feature>
<dbReference type="EMBL" id="MPUH01000525">
    <property type="protein sequence ID" value="OMJ78359.1"/>
    <property type="molecule type" value="Genomic_DNA"/>
</dbReference>
<reference evidence="2 3" key="1">
    <citation type="submission" date="2016-11" db="EMBL/GenBank/DDBJ databases">
        <title>The macronuclear genome of Stentor coeruleus: a giant cell with tiny introns.</title>
        <authorList>
            <person name="Slabodnick M."/>
            <person name="Ruby J.G."/>
            <person name="Reiff S.B."/>
            <person name="Swart E.C."/>
            <person name="Gosai S."/>
            <person name="Prabakaran S."/>
            <person name="Witkowska E."/>
            <person name="Larue G.E."/>
            <person name="Fisher S."/>
            <person name="Freeman R.M."/>
            <person name="Gunawardena J."/>
            <person name="Chu W."/>
            <person name="Stover N.A."/>
            <person name="Gregory B.D."/>
            <person name="Nowacki M."/>
            <person name="Derisi J."/>
            <person name="Roy S.W."/>
            <person name="Marshall W.F."/>
            <person name="Sood P."/>
        </authorList>
    </citation>
    <scope>NUCLEOTIDE SEQUENCE [LARGE SCALE GENOMIC DNA]</scope>
    <source>
        <strain evidence="2">WM001</strain>
    </source>
</reference>
<keyword evidence="1" id="KW-0175">Coiled coil</keyword>
<feature type="coiled-coil region" evidence="1">
    <location>
        <begin position="81"/>
        <end position="175"/>
    </location>
</feature>
<gene>
    <name evidence="2" type="ORF">SteCoe_21841</name>
</gene>
<proteinExistence type="predicted"/>
<feature type="coiled-coil region" evidence="1">
    <location>
        <begin position="400"/>
        <end position="427"/>
    </location>
</feature>
<sequence>MINNTEDFLITPKDKKPIKDFIGTKDSQATISEWTDERANLLSIMEKNEKIINITQNALMKDKQNMIKEFKSTENLFKTQINTLNEENTAYKAEIDRLNGKLEMLQNKNEKLIEELNKAKIFVETSKTNTQEFVSKNEQLHQKLQKIEYQSKQREEKLKQDLLASQNQSKTLESEFLNKIEELSKKIVSPAKSNSRIPENQLQALLAQKKDIEKVFIQEKNGLTREIEKYLKTIKELKKRIEQEKNAWESMENSYKNDIKILFDDLETANKEIKRLEQEIEYKDKMYTTEILDVNMKSEEREKEISMILEELQGELKVYKDSIEKKFEKKENSFKNKEIYEYIRKKYKKIKCLSGQTNNFIAELISFLNSSVSAPETLIQIPQKPVQISAESLNIIKTLKTSIESKLKTLEKQQQTLENYFEEHSSELISKEKNNIQEIIKISNENMELNSKLSVLQCMRSEYLTYLRALTTSKEKLPEIDNEMNTVNQELVAQNTKLLKKISKKTLSLKTKQNSELDAWILRENLYKKSLKALKDQISLLFTQIQELEKVKDIQTEFIKGQNTELLQEIAFKTEEITNIKTTKFQAEERMKEKERYFEECVTKLQKMECEVFQCFEESLKLVILPESNES</sequence>
<protein>
    <submittedName>
        <fullName evidence="2">Uncharacterized protein</fullName>
    </submittedName>
</protein>